<evidence type="ECO:0000313" key="2">
    <source>
        <dbReference type="EMBL" id="CAG7640792.1"/>
    </source>
</evidence>
<dbReference type="EMBL" id="CAJVAS010000021">
    <property type="protein sequence ID" value="CAG7640792.1"/>
    <property type="molecule type" value="Genomic_DNA"/>
</dbReference>
<name>A0A916K549_9BACL</name>
<gene>
    <name evidence="2" type="ORF">PAESOLCIP111_04172</name>
</gene>
<dbReference type="AlphaFoldDB" id="A0A916K549"/>
<keyword evidence="1" id="KW-0472">Membrane</keyword>
<keyword evidence="3" id="KW-1185">Reference proteome</keyword>
<dbReference type="Proteomes" id="UP000693672">
    <property type="component" value="Unassembled WGS sequence"/>
</dbReference>
<dbReference type="RefSeq" id="WP_218093899.1">
    <property type="nucleotide sequence ID" value="NZ_CAJVAS010000021.1"/>
</dbReference>
<accession>A0A916K549</accession>
<feature type="transmembrane region" description="Helical" evidence="1">
    <location>
        <begin position="168"/>
        <end position="186"/>
    </location>
</feature>
<reference evidence="2" key="1">
    <citation type="submission" date="2021-06" db="EMBL/GenBank/DDBJ databases">
        <authorList>
            <person name="Criscuolo A."/>
        </authorList>
    </citation>
    <scope>NUCLEOTIDE SEQUENCE</scope>
    <source>
        <strain evidence="2">CIP111600</strain>
    </source>
</reference>
<sequence>MNQTTPARRVRAYLSTFNTTQIHLRNPWVVAFFAFSFPGFGNLLQHRFAKAFILISWEVFINHHARVNSSILYSLVGDFEQAKSVVDERWLIIYVGIYMYSIWDSYRSSVDLNKQYLLAERENAPISPITVTAWDINYLDKRQPFAALAWSLLVPGLGHLYLQKVLAGFFLFGWTIVIMYYSHIPVGIQLTMMGDFAGAKAAMDMQWVLYLPSIFCFVGYDAYVSAVEYNKLFEMEQINYLKSHYQSDQFEMPI</sequence>
<comment type="caution">
    <text evidence="2">The sequence shown here is derived from an EMBL/GenBank/DDBJ whole genome shotgun (WGS) entry which is preliminary data.</text>
</comment>
<keyword evidence="1" id="KW-0812">Transmembrane</keyword>
<evidence type="ECO:0000313" key="3">
    <source>
        <dbReference type="Proteomes" id="UP000693672"/>
    </source>
</evidence>
<keyword evidence="1" id="KW-1133">Transmembrane helix</keyword>
<evidence type="ECO:0000256" key="1">
    <source>
        <dbReference type="SAM" id="Phobius"/>
    </source>
</evidence>
<protein>
    <submittedName>
        <fullName evidence="2">Uncharacterized protein</fullName>
    </submittedName>
</protein>
<proteinExistence type="predicted"/>
<feature type="transmembrane region" description="Helical" evidence="1">
    <location>
        <begin position="207"/>
        <end position="226"/>
    </location>
</feature>
<organism evidence="2 3">
    <name type="scientific">Paenibacillus solanacearum</name>
    <dbReference type="NCBI Taxonomy" id="2048548"/>
    <lineage>
        <taxon>Bacteria</taxon>
        <taxon>Bacillati</taxon>
        <taxon>Bacillota</taxon>
        <taxon>Bacilli</taxon>
        <taxon>Bacillales</taxon>
        <taxon>Paenibacillaceae</taxon>
        <taxon>Paenibacillus</taxon>
    </lineage>
</organism>